<keyword evidence="3" id="KW-1185">Reference proteome</keyword>
<accession>A0A371XD39</accession>
<reference evidence="3" key="1">
    <citation type="submission" date="2018-08" db="EMBL/GenBank/DDBJ databases">
        <authorList>
            <person name="Im W.T."/>
        </authorList>
    </citation>
    <scope>NUCLEOTIDE SEQUENCE [LARGE SCALE GENOMIC DNA]</scope>
    <source>
        <strain evidence="3">LA-28</strain>
    </source>
</reference>
<gene>
    <name evidence="2" type="ORF">DY251_13180</name>
</gene>
<dbReference type="RefSeq" id="WP_116624364.1">
    <property type="nucleotide sequence ID" value="NZ_QURN01000009.1"/>
</dbReference>
<sequence length="71" mass="7565">MFRLVATALLGYVAMRIVREITDTVPEDFGSHLPQQHRRARPKASAAAAKKRPARRKQATKGAPAGAAGAA</sequence>
<comment type="caution">
    <text evidence="2">The sequence shown here is derived from an EMBL/GenBank/DDBJ whole genome shotgun (WGS) entry which is preliminary data.</text>
</comment>
<feature type="region of interest" description="Disordered" evidence="1">
    <location>
        <begin position="27"/>
        <end position="71"/>
    </location>
</feature>
<proteinExistence type="predicted"/>
<dbReference type="EMBL" id="QURN01000009">
    <property type="protein sequence ID" value="RFC67113.1"/>
    <property type="molecule type" value="Genomic_DNA"/>
</dbReference>
<dbReference type="AlphaFoldDB" id="A0A371XD39"/>
<evidence type="ECO:0000313" key="2">
    <source>
        <dbReference type="EMBL" id="RFC67113.1"/>
    </source>
</evidence>
<dbReference type="Proteomes" id="UP000262379">
    <property type="component" value="Unassembled WGS sequence"/>
</dbReference>
<feature type="compositionally biased region" description="Low complexity" evidence="1">
    <location>
        <begin position="62"/>
        <end position="71"/>
    </location>
</feature>
<evidence type="ECO:0000313" key="3">
    <source>
        <dbReference type="Proteomes" id="UP000262379"/>
    </source>
</evidence>
<feature type="compositionally biased region" description="Basic residues" evidence="1">
    <location>
        <begin position="49"/>
        <end position="59"/>
    </location>
</feature>
<organism evidence="2 3">
    <name type="scientific">Mesorhizobium denitrificans</name>
    <dbReference type="NCBI Taxonomy" id="2294114"/>
    <lineage>
        <taxon>Bacteria</taxon>
        <taxon>Pseudomonadati</taxon>
        <taxon>Pseudomonadota</taxon>
        <taxon>Alphaproteobacteria</taxon>
        <taxon>Hyphomicrobiales</taxon>
        <taxon>Phyllobacteriaceae</taxon>
        <taxon>Mesorhizobium</taxon>
    </lineage>
</organism>
<protein>
    <submittedName>
        <fullName evidence="2">Uncharacterized protein</fullName>
    </submittedName>
</protein>
<evidence type="ECO:0000256" key="1">
    <source>
        <dbReference type="SAM" id="MobiDB-lite"/>
    </source>
</evidence>
<name>A0A371XD39_9HYPH</name>